<gene>
    <name evidence="8" type="ORF">CYCCA115_LOCUS15111</name>
</gene>
<dbReference type="PANTHER" id="PTHR11863">
    <property type="entry name" value="STEROL DESATURASE"/>
    <property type="match status" value="1"/>
</dbReference>
<dbReference type="GO" id="GO:0016491">
    <property type="term" value="F:oxidoreductase activity"/>
    <property type="evidence" value="ECO:0007669"/>
    <property type="project" value="InterPro"/>
</dbReference>
<keyword evidence="3 6" id="KW-1133">Transmembrane helix</keyword>
<comment type="subcellular location">
    <subcellularLocation>
        <location evidence="1">Membrane</location>
    </subcellularLocation>
</comment>
<accession>A0AAD2JIV2</accession>
<evidence type="ECO:0000313" key="9">
    <source>
        <dbReference type="Proteomes" id="UP001295423"/>
    </source>
</evidence>
<feature type="domain" description="Fatty acid hydroxylase" evidence="7">
    <location>
        <begin position="154"/>
        <end position="291"/>
    </location>
</feature>
<protein>
    <recommendedName>
        <fullName evidence="7">Fatty acid hydroxylase domain-containing protein</fullName>
    </recommendedName>
</protein>
<feature type="transmembrane region" description="Helical" evidence="6">
    <location>
        <begin position="66"/>
        <end position="89"/>
    </location>
</feature>
<keyword evidence="9" id="KW-1185">Reference proteome</keyword>
<evidence type="ECO:0000256" key="4">
    <source>
        <dbReference type="ARBA" id="ARBA00023136"/>
    </source>
</evidence>
<comment type="caution">
    <text evidence="8">The sequence shown here is derived from an EMBL/GenBank/DDBJ whole genome shotgun (WGS) entry which is preliminary data.</text>
</comment>
<proteinExistence type="predicted"/>
<feature type="transmembrane region" description="Helical" evidence="6">
    <location>
        <begin position="153"/>
        <end position="171"/>
    </location>
</feature>
<evidence type="ECO:0000259" key="7">
    <source>
        <dbReference type="Pfam" id="PF04116"/>
    </source>
</evidence>
<dbReference type="Pfam" id="PF04116">
    <property type="entry name" value="FA_hydroxylase"/>
    <property type="match status" value="1"/>
</dbReference>
<keyword evidence="2 6" id="KW-0812">Transmembrane</keyword>
<evidence type="ECO:0000256" key="1">
    <source>
        <dbReference type="ARBA" id="ARBA00004370"/>
    </source>
</evidence>
<feature type="compositionally biased region" description="Basic and acidic residues" evidence="5">
    <location>
        <begin position="310"/>
        <end position="323"/>
    </location>
</feature>
<dbReference type="GO" id="GO:0016020">
    <property type="term" value="C:membrane"/>
    <property type="evidence" value="ECO:0007669"/>
    <property type="project" value="UniProtKB-SubCell"/>
</dbReference>
<dbReference type="GO" id="GO:0008610">
    <property type="term" value="P:lipid biosynthetic process"/>
    <property type="evidence" value="ECO:0007669"/>
    <property type="project" value="InterPro"/>
</dbReference>
<evidence type="ECO:0000256" key="6">
    <source>
        <dbReference type="SAM" id="Phobius"/>
    </source>
</evidence>
<reference evidence="8" key="1">
    <citation type="submission" date="2023-08" db="EMBL/GenBank/DDBJ databases">
        <authorList>
            <person name="Audoor S."/>
            <person name="Bilcke G."/>
        </authorList>
    </citation>
    <scope>NUCLEOTIDE SEQUENCE</scope>
</reference>
<evidence type="ECO:0000256" key="5">
    <source>
        <dbReference type="SAM" id="MobiDB-lite"/>
    </source>
</evidence>
<dbReference type="Proteomes" id="UP001295423">
    <property type="component" value="Unassembled WGS sequence"/>
</dbReference>
<feature type="region of interest" description="Disordered" evidence="5">
    <location>
        <begin position="299"/>
        <end position="323"/>
    </location>
</feature>
<dbReference type="GO" id="GO:0005506">
    <property type="term" value="F:iron ion binding"/>
    <property type="evidence" value="ECO:0007669"/>
    <property type="project" value="InterPro"/>
</dbReference>
<dbReference type="InterPro" id="IPR050307">
    <property type="entry name" value="Sterol_Desaturase_Related"/>
</dbReference>
<feature type="transmembrane region" description="Helical" evidence="6">
    <location>
        <begin position="16"/>
        <end position="35"/>
    </location>
</feature>
<evidence type="ECO:0000256" key="3">
    <source>
        <dbReference type="ARBA" id="ARBA00022989"/>
    </source>
</evidence>
<name>A0AAD2JIV2_9STRA</name>
<organism evidence="8 9">
    <name type="scientific">Cylindrotheca closterium</name>
    <dbReference type="NCBI Taxonomy" id="2856"/>
    <lineage>
        <taxon>Eukaryota</taxon>
        <taxon>Sar</taxon>
        <taxon>Stramenopiles</taxon>
        <taxon>Ochrophyta</taxon>
        <taxon>Bacillariophyta</taxon>
        <taxon>Bacillariophyceae</taxon>
        <taxon>Bacillariophycidae</taxon>
        <taxon>Bacillariales</taxon>
        <taxon>Bacillariaceae</taxon>
        <taxon>Cylindrotheca</taxon>
    </lineage>
</organism>
<evidence type="ECO:0000256" key="2">
    <source>
        <dbReference type="ARBA" id="ARBA00022692"/>
    </source>
</evidence>
<evidence type="ECO:0000313" key="8">
    <source>
        <dbReference type="EMBL" id="CAJ1954518.1"/>
    </source>
</evidence>
<sequence>MMATEGSRGSIRLRNSIALSFVHICTSIGLLSYHVNAEYTTVDSSERSFLERLSLGPEYFTTMDKVLFGVLVLLGLELINFVAGSSGYWMNSKTIPVRGKHLDDFRSRDLLFIGISKAQTAPFSYFFVKYLISESNVLWSLDDISLKTLLLPLPLYFIVFDFFYTILHWALHIKAIYGFVHKHHHIQKAPSRANHDAINVHPLEFFLGEYNHLLAVYLCCHHLNLQVHALSTVLFLGVGGVLAGWNHTRFDIEFAPFGIMVFDSKAHDVHHRIPQSNYGQYTMFWDRVFGSYRPYDPKDRVNSKSQLDPKTGKSYEYAEGKSL</sequence>
<dbReference type="InterPro" id="IPR006694">
    <property type="entry name" value="Fatty_acid_hydroxylase"/>
</dbReference>
<dbReference type="EMBL" id="CAKOGP040001869">
    <property type="protein sequence ID" value="CAJ1954518.1"/>
    <property type="molecule type" value="Genomic_DNA"/>
</dbReference>
<dbReference type="AlphaFoldDB" id="A0AAD2JIV2"/>
<keyword evidence="4 6" id="KW-0472">Membrane</keyword>
<feature type="transmembrane region" description="Helical" evidence="6">
    <location>
        <begin position="110"/>
        <end position="133"/>
    </location>
</feature>